<dbReference type="EMBL" id="OE026458">
    <property type="protein sequence ID" value="CAD7464813.1"/>
    <property type="molecule type" value="Genomic_DNA"/>
</dbReference>
<organism evidence="2">
    <name type="scientific">Timema tahoe</name>
    <dbReference type="NCBI Taxonomy" id="61484"/>
    <lineage>
        <taxon>Eukaryota</taxon>
        <taxon>Metazoa</taxon>
        <taxon>Ecdysozoa</taxon>
        <taxon>Arthropoda</taxon>
        <taxon>Hexapoda</taxon>
        <taxon>Insecta</taxon>
        <taxon>Pterygota</taxon>
        <taxon>Neoptera</taxon>
        <taxon>Polyneoptera</taxon>
        <taxon>Phasmatodea</taxon>
        <taxon>Timematodea</taxon>
        <taxon>Timematoidea</taxon>
        <taxon>Timematidae</taxon>
        <taxon>Timema</taxon>
    </lineage>
</organism>
<accession>A0A7R9P219</accession>
<sequence>MTSFSSWTAPRTSLNSEPTRSLGFPSLSAKRGLPRKVYLFTST</sequence>
<reference evidence="2" key="1">
    <citation type="submission" date="2020-11" db="EMBL/GenBank/DDBJ databases">
        <authorList>
            <person name="Tran Van P."/>
        </authorList>
    </citation>
    <scope>NUCLEOTIDE SEQUENCE</scope>
</reference>
<gene>
    <name evidence="2" type="ORF">TTEB3V08_LOCUS12690</name>
</gene>
<evidence type="ECO:0000313" key="2">
    <source>
        <dbReference type="EMBL" id="CAD7464813.1"/>
    </source>
</evidence>
<protein>
    <submittedName>
        <fullName evidence="2">Uncharacterized protein</fullName>
    </submittedName>
</protein>
<name>A0A7R9P219_9NEOP</name>
<evidence type="ECO:0000256" key="1">
    <source>
        <dbReference type="SAM" id="MobiDB-lite"/>
    </source>
</evidence>
<proteinExistence type="predicted"/>
<feature type="region of interest" description="Disordered" evidence="1">
    <location>
        <begin position="1"/>
        <end position="27"/>
    </location>
</feature>
<feature type="compositionally biased region" description="Polar residues" evidence="1">
    <location>
        <begin position="1"/>
        <end position="19"/>
    </location>
</feature>
<dbReference type="AlphaFoldDB" id="A0A7R9P219"/>